<proteinExistence type="predicted"/>
<keyword evidence="3" id="KW-1185">Reference proteome</keyword>
<dbReference type="AlphaFoldDB" id="A0A243RX04"/>
<reference evidence="2 3" key="1">
    <citation type="submission" date="2017-05" db="EMBL/GenBank/DDBJ databases">
        <title>Biotechnological potential of actinobacteria isolated from South African environments.</title>
        <authorList>
            <person name="Le Roes-Hill M."/>
            <person name="Prins A."/>
            <person name="Durrell K.A."/>
        </authorList>
    </citation>
    <scope>NUCLEOTIDE SEQUENCE [LARGE SCALE GENOMIC DNA]</scope>
    <source>
        <strain evidence="2">M26</strain>
    </source>
</reference>
<evidence type="ECO:0000313" key="2">
    <source>
        <dbReference type="EMBL" id="OUC99549.1"/>
    </source>
</evidence>
<dbReference type="Proteomes" id="UP000194761">
    <property type="component" value="Unassembled WGS sequence"/>
</dbReference>
<comment type="caution">
    <text evidence="2">The sequence shown here is derived from an EMBL/GenBank/DDBJ whole genome shotgun (WGS) entry which is preliminary data.</text>
</comment>
<evidence type="ECO:0000256" key="1">
    <source>
        <dbReference type="SAM" id="MobiDB-lite"/>
    </source>
</evidence>
<feature type="region of interest" description="Disordered" evidence="1">
    <location>
        <begin position="1"/>
        <end position="25"/>
    </location>
</feature>
<dbReference type="EMBL" id="NGFP01000006">
    <property type="protein sequence ID" value="OUC99549.1"/>
    <property type="molecule type" value="Genomic_DNA"/>
</dbReference>
<protein>
    <submittedName>
        <fullName evidence="2">Uncharacterized protein</fullName>
    </submittedName>
</protein>
<evidence type="ECO:0000313" key="3">
    <source>
        <dbReference type="Proteomes" id="UP000194761"/>
    </source>
</evidence>
<organism evidence="2 3">
    <name type="scientific">Streptosporangium minutum</name>
    <dbReference type="NCBI Taxonomy" id="569862"/>
    <lineage>
        <taxon>Bacteria</taxon>
        <taxon>Bacillati</taxon>
        <taxon>Actinomycetota</taxon>
        <taxon>Actinomycetes</taxon>
        <taxon>Streptosporangiales</taxon>
        <taxon>Streptosporangiaceae</taxon>
        <taxon>Streptosporangium</taxon>
    </lineage>
</organism>
<accession>A0A243RX04</accession>
<sequence>MLTEAMAESPEVRVPPLPLPRSARTVNPIRRPAAFAGTDRVALHEPPEQALPTRTNPTLPVWLVETW</sequence>
<gene>
    <name evidence="2" type="ORF">CA984_02300</name>
</gene>
<name>A0A243RX04_9ACTN</name>